<comment type="subcellular location">
    <subcellularLocation>
        <location evidence="1">Endomembrane system</location>
        <topology evidence="1">Multi-pass membrane protein</topology>
    </subcellularLocation>
</comment>
<keyword evidence="3 5" id="KW-1133">Transmembrane helix</keyword>
<dbReference type="Gene3D" id="1.20.120.1630">
    <property type="match status" value="1"/>
</dbReference>
<feature type="transmembrane region" description="Helical" evidence="5">
    <location>
        <begin position="52"/>
        <end position="72"/>
    </location>
</feature>
<dbReference type="Pfam" id="PF04191">
    <property type="entry name" value="PEMT"/>
    <property type="match status" value="1"/>
</dbReference>
<reference evidence="6" key="2">
    <citation type="submission" date="2023-01" db="EMBL/GenBank/DDBJ databases">
        <authorList>
            <person name="Sun Q."/>
            <person name="Evtushenko L."/>
        </authorList>
    </citation>
    <scope>NUCLEOTIDE SEQUENCE</scope>
    <source>
        <strain evidence="6">VKM B-1499</strain>
    </source>
</reference>
<dbReference type="EMBL" id="BSFD01000002">
    <property type="protein sequence ID" value="GLK47651.1"/>
    <property type="molecule type" value="Genomic_DNA"/>
</dbReference>
<dbReference type="RefSeq" id="WP_271164018.1">
    <property type="nucleotide sequence ID" value="NZ_BSFD01000002.1"/>
</dbReference>
<protein>
    <submittedName>
        <fullName evidence="6">Sodium:proton antiporter</fullName>
    </submittedName>
</protein>
<dbReference type="PANTHER" id="PTHR12714">
    <property type="entry name" value="PROTEIN-S ISOPRENYLCYSTEINE O-METHYLTRANSFERASE"/>
    <property type="match status" value="1"/>
</dbReference>
<dbReference type="InterPro" id="IPR007318">
    <property type="entry name" value="Phopholipid_MeTrfase"/>
</dbReference>
<feature type="transmembrane region" description="Helical" evidence="5">
    <location>
        <begin position="20"/>
        <end position="40"/>
    </location>
</feature>
<evidence type="ECO:0000313" key="6">
    <source>
        <dbReference type="EMBL" id="GLK47651.1"/>
    </source>
</evidence>
<name>A0ABQ5T7A0_9CAUL</name>
<organism evidence="6 7">
    <name type="scientific">Brevundimonas intermedia</name>
    <dbReference type="NCBI Taxonomy" id="74315"/>
    <lineage>
        <taxon>Bacteria</taxon>
        <taxon>Pseudomonadati</taxon>
        <taxon>Pseudomonadota</taxon>
        <taxon>Alphaproteobacteria</taxon>
        <taxon>Caulobacterales</taxon>
        <taxon>Caulobacteraceae</taxon>
        <taxon>Brevundimonas</taxon>
    </lineage>
</organism>
<proteinExistence type="predicted"/>
<dbReference type="PANTHER" id="PTHR12714:SF9">
    <property type="entry name" value="PROTEIN-S-ISOPRENYLCYSTEINE O-METHYLTRANSFERASE"/>
    <property type="match status" value="1"/>
</dbReference>
<evidence type="ECO:0000256" key="2">
    <source>
        <dbReference type="ARBA" id="ARBA00022692"/>
    </source>
</evidence>
<keyword evidence="4 5" id="KW-0472">Membrane</keyword>
<evidence type="ECO:0000256" key="5">
    <source>
        <dbReference type="SAM" id="Phobius"/>
    </source>
</evidence>
<keyword evidence="2 5" id="KW-0812">Transmembrane</keyword>
<reference evidence="6" key="1">
    <citation type="journal article" date="2014" name="Int. J. Syst. Evol. Microbiol.">
        <title>Complete genome of a new Firmicutes species belonging to the dominant human colonic microbiota ('Ruminococcus bicirculans') reveals two chromosomes and a selective capacity to utilize plant glucans.</title>
        <authorList>
            <consortium name="NISC Comparative Sequencing Program"/>
            <person name="Wegmann U."/>
            <person name="Louis P."/>
            <person name="Goesmann A."/>
            <person name="Henrissat B."/>
            <person name="Duncan S.H."/>
            <person name="Flint H.J."/>
        </authorList>
    </citation>
    <scope>NUCLEOTIDE SEQUENCE</scope>
    <source>
        <strain evidence="6">VKM B-1499</strain>
    </source>
</reference>
<evidence type="ECO:0000256" key="1">
    <source>
        <dbReference type="ARBA" id="ARBA00004127"/>
    </source>
</evidence>
<evidence type="ECO:0000313" key="7">
    <source>
        <dbReference type="Proteomes" id="UP001143509"/>
    </source>
</evidence>
<keyword evidence="7" id="KW-1185">Reference proteome</keyword>
<accession>A0ABQ5T7A0</accession>
<sequence>MVPHPPVALSLDIVQRRRKWFAGLVLVALLILTASVHSVAAFNGDWHEGVEALGLSLIVIAIVGRAWCSLYIGGRKKAEIVDRGPYSITRNPLYVFSFIGAFGVGAQTGSLVIGSIFALATFLIFLRTVSREEAWLAEHFGATYAAYRARTPRFWPNPARWRDAEELSIRPAFFVRTLRDGLTFLAAIPVMEGIEHLQSTGLIGFRIGLF</sequence>
<gene>
    <name evidence="6" type="ORF">GCM10017620_06240</name>
</gene>
<feature type="transmembrane region" description="Helical" evidence="5">
    <location>
        <begin position="93"/>
        <end position="126"/>
    </location>
</feature>
<dbReference type="Proteomes" id="UP001143509">
    <property type="component" value="Unassembled WGS sequence"/>
</dbReference>
<evidence type="ECO:0000256" key="3">
    <source>
        <dbReference type="ARBA" id="ARBA00022989"/>
    </source>
</evidence>
<evidence type="ECO:0000256" key="4">
    <source>
        <dbReference type="ARBA" id="ARBA00023136"/>
    </source>
</evidence>
<comment type="caution">
    <text evidence="6">The sequence shown here is derived from an EMBL/GenBank/DDBJ whole genome shotgun (WGS) entry which is preliminary data.</text>
</comment>